<keyword evidence="2" id="KW-1185">Reference proteome</keyword>
<name>A0ACC4C0N3_POPAL</name>
<dbReference type="EMBL" id="RCHU02000007">
    <property type="protein sequence ID" value="KAL3584232.1"/>
    <property type="molecule type" value="Genomic_DNA"/>
</dbReference>
<reference evidence="1 2" key="1">
    <citation type="journal article" date="2024" name="Plant Biotechnol. J.">
        <title>Genome and CRISPR/Cas9 system of a widespread forest tree (Populus alba) in the world.</title>
        <authorList>
            <person name="Liu Y.J."/>
            <person name="Jiang P.F."/>
            <person name="Han X.M."/>
            <person name="Li X.Y."/>
            <person name="Wang H.M."/>
            <person name="Wang Y.J."/>
            <person name="Wang X.X."/>
            <person name="Zeng Q.Y."/>
        </authorList>
    </citation>
    <scope>NUCLEOTIDE SEQUENCE [LARGE SCALE GENOMIC DNA]</scope>
    <source>
        <strain evidence="2">cv. PAL-ZL1</strain>
    </source>
</reference>
<proteinExistence type="predicted"/>
<accession>A0ACC4C0N3</accession>
<dbReference type="Proteomes" id="UP000309997">
    <property type="component" value="Unassembled WGS sequence"/>
</dbReference>
<sequence length="455" mass="51365">MRDDDEDERCCSFLLIACIMRMPHQIFHRVDIFKSVLRKTWLVFEPGHTTDRDKGVEIGQWMRDNYHQVLQQQRGGETGSFIALGFNNNEKSRNVSRAHPTLSACLTNALWPALNSIIYYNHIFSVSKAFNSSGRDLLKLTLSPAFDSAFKRFHDSTLPFWHPNAFLSIEGYKRLPFPFESIGLGSEGKPLELDIPKEMSFEGLLKMISSWSAVVTAKDQGVDLLSPTVVKELETVWGGSELAAMSLAARPRYPGKWFSRLAALTPHRYLAWDIGTGTTNGVAEHYKQVTQVKNRKSMLCHMPKFSVFTPHYQMSDDQLADIIGGGNSVDLVTVAAALQWFDLGRFYPIVKRISEKPGLYSIDCYKKLPFPFEEVVKELEGAWDGVGCEGQPLELDMRKEMSFQGLLKFLRSLPVVHIAKEQDCEVEKSTKSQSSAWVPAGGIHRRVSSPYDSND</sequence>
<protein>
    <submittedName>
        <fullName evidence="1">Uncharacterized protein</fullName>
    </submittedName>
</protein>
<gene>
    <name evidence="1" type="ORF">D5086_015293</name>
</gene>
<evidence type="ECO:0000313" key="2">
    <source>
        <dbReference type="Proteomes" id="UP000309997"/>
    </source>
</evidence>
<evidence type="ECO:0000313" key="1">
    <source>
        <dbReference type="EMBL" id="KAL3584232.1"/>
    </source>
</evidence>
<organism evidence="1 2">
    <name type="scientific">Populus alba</name>
    <name type="common">White poplar</name>
    <dbReference type="NCBI Taxonomy" id="43335"/>
    <lineage>
        <taxon>Eukaryota</taxon>
        <taxon>Viridiplantae</taxon>
        <taxon>Streptophyta</taxon>
        <taxon>Embryophyta</taxon>
        <taxon>Tracheophyta</taxon>
        <taxon>Spermatophyta</taxon>
        <taxon>Magnoliopsida</taxon>
        <taxon>eudicotyledons</taxon>
        <taxon>Gunneridae</taxon>
        <taxon>Pentapetalae</taxon>
        <taxon>rosids</taxon>
        <taxon>fabids</taxon>
        <taxon>Malpighiales</taxon>
        <taxon>Salicaceae</taxon>
        <taxon>Saliceae</taxon>
        <taxon>Populus</taxon>
    </lineage>
</organism>
<comment type="caution">
    <text evidence="1">The sequence shown here is derived from an EMBL/GenBank/DDBJ whole genome shotgun (WGS) entry which is preliminary data.</text>
</comment>